<proteinExistence type="predicted"/>
<dbReference type="OrthoDB" id="3174863at2"/>
<dbReference type="PATRIC" id="fig|570277.3.peg.1896"/>
<sequence>MTNEARTILADFQFSCQLLYQCLHQSPDAGFLEQLKQLAEHGQDGVPENDIDKGLALIAQGLQSLNEATVKHIKADYAELFVGPAELKAAPWASVYLTEEQTLCGEPTLAVKQFYRECGVEIDTGTREPEDHLGLMFAFMAERLAKMVETETDSACLDTQRAVLKDFLSEHVLTWAPHFLDILYDNAQTDVYRGISLLAKGSLEQLATLTEAEFRIARLYR</sequence>
<dbReference type="RefSeq" id="WP_051789609.1">
    <property type="nucleotide sequence ID" value="NZ_CP013251.1"/>
</dbReference>
<dbReference type="PANTHER" id="PTHR34227">
    <property type="entry name" value="CHAPERONE PROTEIN YCDY"/>
    <property type="match status" value="1"/>
</dbReference>
<gene>
    <name evidence="2" type="primary">dmsD</name>
    <name evidence="2" type="ORF">EZMO1_1760</name>
</gene>
<dbReference type="AlphaFoldDB" id="A0A142BAY0"/>
<dbReference type="SUPFAM" id="SSF89155">
    <property type="entry name" value="TorD-like"/>
    <property type="match status" value="1"/>
</dbReference>
<dbReference type="EMBL" id="CP013251">
    <property type="protein sequence ID" value="AMO55906.1"/>
    <property type="molecule type" value="Genomic_DNA"/>
</dbReference>
<dbReference type="PANTHER" id="PTHR34227:SF13">
    <property type="entry name" value="TAT PROOFREADING CHAPERONE DMSD-RELATED"/>
    <property type="match status" value="1"/>
</dbReference>
<dbReference type="Pfam" id="PF02613">
    <property type="entry name" value="Nitrate_red_del"/>
    <property type="match status" value="1"/>
</dbReference>
<dbReference type="InterPro" id="IPR036411">
    <property type="entry name" value="TorD-like_sf"/>
</dbReference>
<dbReference type="InterPro" id="IPR050289">
    <property type="entry name" value="TorD/DmsD_chaperones"/>
</dbReference>
<name>A0A142BAY0_9GAMM</name>
<protein>
    <submittedName>
        <fullName evidence="2">Tat proofreading chaperone DmsD</fullName>
    </submittedName>
</protein>
<organism evidence="2 3">
    <name type="scientific">Endozoicomonas montiporae CL-33</name>
    <dbReference type="NCBI Taxonomy" id="570277"/>
    <lineage>
        <taxon>Bacteria</taxon>
        <taxon>Pseudomonadati</taxon>
        <taxon>Pseudomonadota</taxon>
        <taxon>Gammaproteobacteria</taxon>
        <taxon>Oceanospirillales</taxon>
        <taxon>Endozoicomonadaceae</taxon>
        <taxon>Endozoicomonas</taxon>
    </lineage>
</organism>
<accession>A0A142BAY0</accession>
<evidence type="ECO:0000313" key="3">
    <source>
        <dbReference type="Proteomes" id="UP000071065"/>
    </source>
</evidence>
<evidence type="ECO:0000313" key="2">
    <source>
        <dbReference type="EMBL" id="AMO55906.1"/>
    </source>
</evidence>
<reference evidence="2 3" key="1">
    <citation type="journal article" date="2016" name="Front. Microbiol.">
        <title>Genomic Insight into the Host-Endosymbiont Relationship of Endozoicomonas montiporae CL-33(T) with its Coral Host.</title>
        <authorList>
            <person name="Ding J.-Y."/>
            <person name="Shiu J.-H."/>
            <person name="Chen W.-M."/>
            <person name="Chiang Y.-R."/>
            <person name="Tang S.-L."/>
        </authorList>
    </citation>
    <scope>NUCLEOTIDE SEQUENCE [LARGE SCALE GENOMIC DNA]</scope>
    <source>
        <strain evidence="2 3">CL-33</strain>
    </source>
</reference>
<dbReference type="STRING" id="570277.EZMO1_1760"/>
<dbReference type="Proteomes" id="UP000071065">
    <property type="component" value="Chromosome"/>
</dbReference>
<dbReference type="Gene3D" id="1.10.3480.10">
    <property type="entry name" value="TorD-like"/>
    <property type="match status" value="1"/>
</dbReference>
<keyword evidence="1" id="KW-0143">Chaperone</keyword>
<dbReference type="InterPro" id="IPR020945">
    <property type="entry name" value="DMSO/NO3_reduct_chaperone"/>
</dbReference>
<evidence type="ECO:0000256" key="1">
    <source>
        <dbReference type="ARBA" id="ARBA00023186"/>
    </source>
</evidence>
<dbReference type="KEGG" id="emp:EZMO1_1760"/>